<dbReference type="CDD" id="cd04301">
    <property type="entry name" value="NAT_SF"/>
    <property type="match status" value="1"/>
</dbReference>
<organism evidence="2 3">
    <name type="scientific">Cyclobacterium amurskyense</name>
    <dbReference type="NCBI Taxonomy" id="320787"/>
    <lineage>
        <taxon>Bacteria</taxon>
        <taxon>Pseudomonadati</taxon>
        <taxon>Bacteroidota</taxon>
        <taxon>Cytophagia</taxon>
        <taxon>Cytophagales</taxon>
        <taxon>Cyclobacteriaceae</taxon>
        <taxon>Cyclobacterium</taxon>
    </lineage>
</organism>
<dbReference type="InterPro" id="IPR052523">
    <property type="entry name" value="Trichothecene_AcTrans"/>
</dbReference>
<gene>
    <name evidence="2" type="ORF">CA2015_0406</name>
</gene>
<evidence type="ECO:0000259" key="1">
    <source>
        <dbReference type="PROSITE" id="PS51186"/>
    </source>
</evidence>
<dbReference type="STRING" id="320787.CA2015_0406"/>
<dbReference type="InterPro" id="IPR000182">
    <property type="entry name" value="GNAT_dom"/>
</dbReference>
<dbReference type="GO" id="GO:0016747">
    <property type="term" value="F:acyltransferase activity, transferring groups other than amino-acyl groups"/>
    <property type="evidence" value="ECO:0007669"/>
    <property type="project" value="InterPro"/>
</dbReference>
<dbReference type="EMBL" id="CP012040">
    <property type="protein sequence ID" value="AKP49879.1"/>
    <property type="molecule type" value="Genomic_DNA"/>
</dbReference>
<keyword evidence="3" id="KW-1185">Reference proteome</keyword>
<dbReference type="Pfam" id="PF00583">
    <property type="entry name" value="Acetyltransf_1"/>
    <property type="match status" value="1"/>
</dbReference>
<reference evidence="2 3" key="1">
    <citation type="submission" date="2015-07" db="EMBL/GenBank/DDBJ databases">
        <authorList>
            <person name="Kim K.M."/>
        </authorList>
    </citation>
    <scope>NUCLEOTIDE SEQUENCE [LARGE SCALE GENOMIC DNA]</scope>
    <source>
        <strain evidence="2 3">KCTC 12363</strain>
    </source>
</reference>
<feature type="domain" description="N-acetyltransferase" evidence="1">
    <location>
        <begin position="1"/>
        <end position="188"/>
    </location>
</feature>
<name>A0A0H4P6U0_9BACT</name>
<dbReference type="PANTHER" id="PTHR42791:SF1">
    <property type="entry name" value="N-ACETYLTRANSFERASE DOMAIN-CONTAINING PROTEIN"/>
    <property type="match status" value="1"/>
</dbReference>
<protein>
    <submittedName>
        <fullName evidence="2">GCN5-related N-acetyltransferase</fullName>
    </submittedName>
</protein>
<sequence length="189" mass="22217">MMIRKANQNDRELVVSILWQAFKENKSVNYIAGKEEKSIRFLIEYSFERCIESGEVFISTDLKAVAMIQFQDQKKFTWKGIISDLKLILNTIGWTNIPKTLARESFIKKHYPKSPFTYLWYIGVDPKVQGNGLGTQLLKHVLFYSKTLKRPVYLETTLGKNINWYLKHGFKIYSKSDRFGFPLNFLRTE</sequence>
<evidence type="ECO:0000313" key="2">
    <source>
        <dbReference type="EMBL" id="AKP49879.1"/>
    </source>
</evidence>
<dbReference type="Gene3D" id="3.40.630.30">
    <property type="match status" value="1"/>
</dbReference>
<dbReference type="AlphaFoldDB" id="A0A0H4P6U0"/>
<dbReference type="SUPFAM" id="SSF55729">
    <property type="entry name" value="Acyl-CoA N-acyltransferases (Nat)"/>
    <property type="match status" value="1"/>
</dbReference>
<dbReference type="PROSITE" id="PS51186">
    <property type="entry name" value="GNAT"/>
    <property type="match status" value="1"/>
</dbReference>
<dbReference type="Proteomes" id="UP000036520">
    <property type="component" value="Chromosome"/>
</dbReference>
<keyword evidence="2" id="KW-0808">Transferase</keyword>
<dbReference type="KEGG" id="camu:CA2015_0406"/>
<evidence type="ECO:0000313" key="3">
    <source>
        <dbReference type="Proteomes" id="UP000036520"/>
    </source>
</evidence>
<dbReference type="RefSeq" id="WP_240477911.1">
    <property type="nucleotide sequence ID" value="NZ_CP012040.1"/>
</dbReference>
<accession>A0A0H4P6U0</accession>
<proteinExistence type="predicted"/>
<dbReference type="InterPro" id="IPR016181">
    <property type="entry name" value="Acyl_CoA_acyltransferase"/>
</dbReference>
<dbReference type="PANTHER" id="PTHR42791">
    <property type="entry name" value="GNAT FAMILY ACETYLTRANSFERASE"/>
    <property type="match status" value="1"/>
</dbReference>